<dbReference type="AlphaFoldDB" id="A0A2S5GQL0"/>
<evidence type="ECO:0000313" key="3">
    <source>
        <dbReference type="EMBL" id="PPA75133.1"/>
    </source>
</evidence>
<dbReference type="PROSITE" id="PS50987">
    <property type="entry name" value="HTH_ARSR_2"/>
    <property type="match status" value="1"/>
</dbReference>
<sequence>MVNLNDDTLDSVFSALADGTRRRVLADLENGAASVSELARPHAMSLPAFLKHLRVLEDAGLISRAKDGRVVSCTLSPEPMRAASDWLARYEKFWTGQLDSLARYLYHDEEIRPCPPTPSRTSPATTPQLPAATNAAAPAATPTLAPRLNSDSPDASPRRPNASGARGPTRKR</sequence>
<organism evidence="3 4">
    <name type="scientific">Achromobacter spanius</name>
    <dbReference type="NCBI Taxonomy" id="217203"/>
    <lineage>
        <taxon>Bacteria</taxon>
        <taxon>Pseudomonadati</taxon>
        <taxon>Pseudomonadota</taxon>
        <taxon>Betaproteobacteria</taxon>
        <taxon>Burkholderiales</taxon>
        <taxon>Alcaligenaceae</taxon>
        <taxon>Achromobacter</taxon>
    </lineage>
</organism>
<dbReference type="Pfam" id="PF12840">
    <property type="entry name" value="HTH_20"/>
    <property type="match status" value="1"/>
</dbReference>
<dbReference type="EMBL" id="PREU01000007">
    <property type="protein sequence ID" value="PPA75133.1"/>
    <property type="molecule type" value="Genomic_DNA"/>
</dbReference>
<name>A0A2S5GQL0_9BURK</name>
<dbReference type="InterPro" id="IPR036390">
    <property type="entry name" value="WH_DNA-bd_sf"/>
</dbReference>
<evidence type="ECO:0000313" key="4">
    <source>
        <dbReference type="Proteomes" id="UP000239990"/>
    </source>
</evidence>
<evidence type="ECO:0000256" key="1">
    <source>
        <dbReference type="SAM" id="MobiDB-lite"/>
    </source>
</evidence>
<dbReference type="NCBIfam" id="NF033788">
    <property type="entry name" value="HTH_metalloreg"/>
    <property type="match status" value="1"/>
</dbReference>
<dbReference type="SUPFAM" id="SSF46785">
    <property type="entry name" value="Winged helix' DNA-binding domain"/>
    <property type="match status" value="1"/>
</dbReference>
<accession>A0A2S5GQL0</accession>
<dbReference type="InterPro" id="IPR011991">
    <property type="entry name" value="ArsR-like_HTH"/>
</dbReference>
<dbReference type="OrthoDB" id="9791888at2"/>
<dbReference type="Gene3D" id="1.10.10.10">
    <property type="entry name" value="Winged helix-like DNA-binding domain superfamily/Winged helix DNA-binding domain"/>
    <property type="match status" value="1"/>
</dbReference>
<dbReference type="InterPro" id="IPR001845">
    <property type="entry name" value="HTH_ArsR_DNA-bd_dom"/>
</dbReference>
<feature type="domain" description="HTH arsR-type" evidence="2">
    <location>
        <begin position="1"/>
        <end position="95"/>
    </location>
</feature>
<evidence type="ECO:0000259" key="2">
    <source>
        <dbReference type="PROSITE" id="PS50987"/>
    </source>
</evidence>
<dbReference type="PANTHER" id="PTHR38600">
    <property type="entry name" value="TRANSCRIPTIONAL REGULATORY PROTEIN"/>
    <property type="match status" value="1"/>
</dbReference>
<protein>
    <submittedName>
        <fullName evidence="3">Transcriptional regulator</fullName>
    </submittedName>
</protein>
<reference evidence="3 4" key="1">
    <citation type="submission" date="2018-02" db="EMBL/GenBank/DDBJ databases">
        <title>Draft Genome of Achromobacter spanius stain 6.</title>
        <authorList>
            <person name="Gunasekera T.S."/>
            <person name="Radwan O."/>
            <person name="Ruiz O.N."/>
        </authorList>
    </citation>
    <scope>NUCLEOTIDE SEQUENCE [LARGE SCALE GENOMIC DNA]</scope>
    <source>
        <strain evidence="3 4">6</strain>
    </source>
</reference>
<feature type="region of interest" description="Disordered" evidence="1">
    <location>
        <begin position="113"/>
        <end position="172"/>
    </location>
</feature>
<dbReference type="SMART" id="SM00418">
    <property type="entry name" value="HTH_ARSR"/>
    <property type="match status" value="1"/>
</dbReference>
<feature type="compositionally biased region" description="Low complexity" evidence="1">
    <location>
        <begin position="119"/>
        <end position="146"/>
    </location>
</feature>
<dbReference type="GO" id="GO:0003700">
    <property type="term" value="F:DNA-binding transcription factor activity"/>
    <property type="evidence" value="ECO:0007669"/>
    <property type="project" value="InterPro"/>
</dbReference>
<dbReference type="PANTHER" id="PTHR38600:SF2">
    <property type="entry name" value="SLL0088 PROTEIN"/>
    <property type="match status" value="1"/>
</dbReference>
<dbReference type="CDD" id="cd00090">
    <property type="entry name" value="HTH_ARSR"/>
    <property type="match status" value="1"/>
</dbReference>
<comment type="caution">
    <text evidence="3">The sequence shown here is derived from an EMBL/GenBank/DDBJ whole genome shotgun (WGS) entry which is preliminary data.</text>
</comment>
<dbReference type="Proteomes" id="UP000239990">
    <property type="component" value="Unassembled WGS sequence"/>
</dbReference>
<dbReference type="InterPro" id="IPR036388">
    <property type="entry name" value="WH-like_DNA-bd_sf"/>
</dbReference>
<dbReference type="RefSeq" id="WP_104144391.1">
    <property type="nucleotide sequence ID" value="NZ_PREU01000007.1"/>
</dbReference>
<proteinExistence type="predicted"/>
<gene>
    <name evidence="3" type="ORF">C4E15_17505</name>
</gene>
<dbReference type="PRINTS" id="PR00778">
    <property type="entry name" value="HTHARSR"/>
</dbReference>